<dbReference type="Proteomes" id="UP001476247">
    <property type="component" value="Unassembled WGS sequence"/>
</dbReference>
<reference evidence="1 2" key="1">
    <citation type="submission" date="2024-04" db="EMBL/GenBank/DDBJ databases">
        <title>genome sequences of Mucor flavus KT1a and Helicostylum pulchrum KT1b strains isolation_sourced from the surface of a dry-aged beef.</title>
        <authorList>
            <person name="Toyotome T."/>
            <person name="Hosono M."/>
            <person name="Torimaru M."/>
            <person name="Fukuda K."/>
            <person name="Mikami N."/>
        </authorList>
    </citation>
    <scope>NUCLEOTIDE SEQUENCE [LARGE SCALE GENOMIC DNA]</scope>
    <source>
        <strain evidence="1 2">KT1b</strain>
    </source>
</reference>
<dbReference type="EMBL" id="BAABUJ010000044">
    <property type="protein sequence ID" value="GAA5805308.1"/>
    <property type="molecule type" value="Genomic_DNA"/>
</dbReference>
<evidence type="ECO:0000313" key="2">
    <source>
        <dbReference type="Proteomes" id="UP001476247"/>
    </source>
</evidence>
<evidence type="ECO:0000313" key="1">
    <source>
        <dbReference type="EMBL" id="GAA5805308.1"/>
    </source>
</evidence>
<organism evidence="1 2">
    <name type="scientific">Helicostylum pulchrum</name>
    <dbReference type="NCBI Taxonomy" id="562976"/>
    <lineage>
        <taxon>Eukaryota</taxon>
        <taxon>Fungi</taxon>
        <taxon>Fungi incertae sedis</taxon>
        <taxon>Mucoromycota</taxon>
        <taxon>Mucoromycotina</taxon>
        <taxon>Mucoromycetes</taxon>
        <taxon>Mucorales</taxon>
        <taxon>Mucorineae</taxon>
        <taxon>Mucoraceae</taxon>
        <taxon>Helicostylum</taxon>
    </lineage>
</organism>
<accession>A0ABP9YEC3</accession>
<sequence length="107" mass="12565">MLASFLKYSLRDFSRPVHRCILQLPETSKYAFVNNAVAIAVNKNRPGDIQRFVYCQFVTFVLSVFPLHRIYKVYFLFQIPRFTSEQTAVMKIGYDREPKPSQANMHL</sequence>
<gene>
    <name evidence="1" type="ORF">HPULCUR_010823</name>
</gene>
<protein>
    <submittedName>
        <fullName evidence="1">Uncharacterized protein</fullName>
    </submittedName>
</protein>
<proteinExistence type="predicted"/>
<keyword evidence="2" id="KW-1185">Reference proteome</keyword>
<name>A0ABP9YEC3_9FUNG</name>
<comment type="caution">
    <text evidence="1">The sequence shown here is derived from an EMBL/GenBank/DDBJ whole genome shotgun (WGS) entry which is preliminary data.</text>
</comment>